<accession>A0AAV4QFB9</accession>
<organism evidence="1 2">
    <name type="scientific">Caerostris extrusa</name>
    <name type="common">Bark spider</name>
    <name type="synonym">Caerostris bankana</name>
    <dbReference type="NCBI Taxonomy" id="172846"/>
    <lineage>
        <taxon>Eukaryota</taxon>
        <taxon>Metazoa</taxon>
        <taxon>Ecdysozoa</taxon>
        <taxon>Arthropoda</taxon>
        <taxon>Chelicerata</taxon>
        <taxon>Arachnida</taxon>
        <taxon>Araneae</taxon>
        <taxon>Araneomorphae</taxon>
        <taxon>Entelegynae</taxon>
        <taxon>Araneoidea</taxon>
        <taxon>Araneidae</taxon>
        <taxon>Caerostris</taxon>
    </lineage>
</organism>
<reference evidence="1 2" key="1">
    <citation type="submission" date="2021-06" db="EMBL/GenBank/DDBJ databases">
        <title>Caerostris extrusa draft genome.</title>
        <authorList>
            <person name="Kono N."/>
            <person name="Arakawa K."/>
        </authorList>
    </citation>
    <scope>NUCLEOTIDE SEQUENCE [LARGE SCALE GENOMIC DNA]</scope>
</reference>
<dbReference type="AlphaFoldDB" id="A0AAV4QFB9"/>
<name>A0AAV4QFB9_CAEEX</name>
<dbReference type="EMBL" id="BPLR01006121">
    <property type="protein sequence ID" value="GIY07514.1"/>
    <property type="molecule type" value="Genomic_DNA"/>
</dbReference>
<comment type="caution">
    <text evidence="1">The sequence shown here is derived from an EMBL/GenBank/DDBJ whole genome shotgun (WGS) entry which is preliminary data.</text>
</comment>
<proteinExistence type="predicted"/>
<sequence>MPPFASEGKRKIVKFGDSTFYDTLFRSLPATERNNPLCRKFLLPDQISREIGKSHSERENEKRNPFLSKMEEFHCEDLGAGKKSFLFQYYRMEK</sequence>
<evidence type="ECO:0000313" key="2">
    <source>
        <dbReference type="Proteomes" id="UP001054945"/>
    </source>
</evidence>
<protein>
    <submittedName>
        <fullName evidence="1">Uncharacterized protein</fullName>
    </submittedName>
</protein>
<keyword evidence="2" id="KW-1185">Reference proteome</keyword>
<gene>
    <name evidence="1" type="ORF">CEXT_78261</name>
</gene>
<dbReference type="Proteomes" id="UP001054945">
    <property type="component" value="Unassembled WGS sequence"/>
</dbReference>
<evidence type="ECO:0000313" key="1">
    <source>
        <dbReference type="EMBL" id="GIY07514.1"/>
    </source>
</evidence>